<evidence type="ECO:0000256" key="1">
    <source>
        <dbReference type="SAM" id="MobiDB-lite"/>
    </source>
</evidence>
<accession>A0A5P1F8C2</accession>
<dbReference type="Proteomes" id="UP000243459">
    <property type="component" value="Chromosome 3"/>
</dbReference>
<evidence type="ECO:0000313" key="3">
    <source>
        <dbReference type="Proteomes" id="UP000243459"/>
    </source>
</evidence>
<dbReference type="AlphaFoldDB" id="A0A5P1F8C2"/>
<sequence length="208" mass="23934">MREVKWWRAVEEGVEGEEIFSHPLFSILTTFLLLNFLYLPNLFSLLFSPVLIITSLLLTILLHFGSPKPEPSPNKTNPIQTQHETRHEPPHDVELQDEKTSILCNSFAEWGRRSGPLEVIYEEYEGEAYDVVGSPEYSKSPEYYRVMMSARKRLDCFGYGSSTDSDADSDESLENNISFRWDDEEEEGMIEIALEEDNLIEIDLSACK</sequence>
<protein>
    <submittedName>
        <fullName evidence="2">Uncharacterized protein</fullName>
    </submittedName>
</protein>
<dbReference type="PANTHER" id="PTHR37746">
    <property type="entry name" value="TRANSMEMBRANE PROTEIN"/>
    <property type="match status" value="1"/>
</dbReference>
<dbReference type="PANTHER" id="PTHR37746:SF1">
    <property type="entry name" value="TRANSMEMBRANE PROTEIN"/>
    <property type="match status" value="1"/>
</dbReference>
<feature type="compositionally biased region" description="Basic and acidic residues" evidence="1">
    <location>
        <begin position="83"/>
        <end position="94"/>
    </location>
</feature>
<organism evidence="2 3">
    <name type="scientific">Asparagus officinalis</name>
    <name type="common">Garden asparagus</name>
    <dbReference type="NCBI Taxonomy" id="4686"/>
    <lineage>
        <taxon>Eukaryota</taxon>
        <taxon>Viridiplantae</taxon>
        <taxon>Streptophyta</taxon>
        <taxon>Embryophyta</taxon>
        <taxon>Tracheophyta</taxon>
        <taxon>Spermatophyta</taxon>
        <taxon>Magnoliopsida</taxon>
        <taxon>Liliopsida</taxon>
        <taxon>Asparagales</taxon>
        <taxon>Asparagaceae</taxon>
        <taxon>Asparagoideae</taxon>
        <taxon>Asparagus</taxon>
    </lineage>
</organism>
<name>A0A5P1F8C2_ASPOF</name>
<dbReference type="Gramene" id="ONK74626">
    <property type="protein sequence ID" value="ONK74626"/>
    <property type="gene ID" value="A4U43_C03F8430"/>
</dbReference>
<proteinExistence type="predicted"/>
<gene>
    <name evidence="2" type="ORF">A4U43_C03F8430</name>
</gene>
<dbReference type="EMBL" id="CM007383">
    <property type="protein sequence ID" value="ONK74626.1"/>
    <property type="molecule type" value="Genomic_DNA"/>
</dbReference>
<feature type="compositionally biased region" description="Polar residues" evidence="1">
    <location>
        <begin position="73"/>
        <end position="82"/>
    </location>
</feature>
<evidence type="ECO:0000313" key="2">
    <source>
        <dbReference type="EMBL" id="ONK74626.1"/>
    </source>
</evidence>
<reference evidence="3" key="1">
    <citation type="journal article" date="2017" name="Nat. Commun.">
        <title>The asparagus genome sheds light on the origin and evolution of a young Y chromosome.</title>
        <authorList>
            <person name="Harkess A."/>
            <person name="Zhou J."/>
            <person name="Xu C."/>
            <person name="Bowers J.E."/>
            <person name="Van der Hulst R."/>
            <person name="Ayyampalayam S."/>
            <person name="Mercati F."/>
            <person name="Riccardi P."/>
            <person name="McKain M.R."/>
            <person name="Kakrana A."/>
            <person name="Tang H."/>
            <person name="Ray J."/>
            <person name="Groenendijk J."/>
            <person name="Arikit S."/>
            <person name="Mathioni S.M."/>
            <person name="Nakano M."/>
            <person name="Shan H."/>
            <person name="Telgmann-Rauber A."/>
            <person name="Kanno A."/>
            <person name="Yue Z."/>
            <person name="Chen H."/>
            <person name="Li W."/>
            <person name="Chen Y."/>
            <person name="Xu X."/>
            <person name="Zhang Y."/>
            <person name="Luo S."/>
            <person name="Chen H."/>
            <person name="Gao J."/>
            <person name="Mao Z."/>
            <person name="Pires J.C."/>
            <person name="Luo M."/>
            <person name="Kudrna D."/>
            <person name="Wing R.A."/>
            <person name="Meyers B.C."/>
            <person name="Yi K."/>
            <person name="Kong H."/>
            <person name="Lavrijsen P."/>
            <person name="Sunseri F."/>
            <person name="Falavigna A."/>
            <person name="Ye Y."/>
            <person name="Leebens-Mack J.H."/>
            <person name="Chen G."/>
        </authorList>
    </citation>
    <scope>NUCLEOTIDE SEQUENCE [LARGE SCALE GENOMIC DNA]</scope>
    <source>
        <strain evidence="3">cv. DH0086</strain>
    </source>
</reference>
<dbReference type="OMA" id="LEFASWA"/>
<feature type="region of interest" description="Disordered" evidence="1">
    <location>
        <begin position="68"/>
        <end position="94"/>
    </location>
</feature>
<keyword evidence="3" id="KW-1185">Reference proteome</keyword>